<evidence type="ECO:0000313" key="2">
    <source>
        <dbReference type="Proteomes" id="UP001145114"/>
    </source>
</evidence>
<proteinExistence type="predicted"/>
<protein>
    <submittedName>
        <fullName evidence="1">Uncharacterized protein</fullName>
    </submittedName>
</protein>
<organism evidence="1 2">
    <name type="scientific">Spiromyces aspiralis</name>
    <dbReference type="NCBI Taxonomy" id="68401"/>
    <lineage>
        <taxon>Eukaryota</taxon>
        <taxon>Fungi</taxon>
        <taxon>Fungi incertae sedis</taxon>
        <taxon>Zoopagomycota</taxon>
        <taxon>Kickxellomycotina</taxon>
        <taxon>Kickxellomycetes</taxon>
        <taxon>Kickxellales</taxon>
        <taxon>Kickxellaceae</taxon>
        <taxon>Spiromyces</taxon>
    </lineage>
</organism>
<sequence length="62" mass="6678">MRSAAISLTVKTEAARPEPIRIDTPSRLAGWQLEPNGSGSSSGTARNTPVNINIPEYKRCLP</sequence>
<accession>A0ACC1HMV2</accession>
<evidence type="ECO:0000313" key="1">
    <source>
        <dbReference type="EMBL" id="KAJ1676493.1"/>
    </source>
</evidence>
<keyword evidence="2" id="KW-1185">Reference proteome</keyword>
<name>A0ACC1HMV2_9FUNG</name>
<dbReference type="EMBL" id="JAMZIH010004013">
    <property type="protein sequence ID" value="KAJ1676493.1"/>
    <property type="molecule type" value="Genomic_DNA"/>
</dbReference>
<dbReference type="Proteomes" id="UP001145114">
    <property type="component" value="Unassembled WGS sequence"/>
</dbReference>
<reference evidence="1" key="1">
    <citation type="submission" date="2022-06" db="EMBL/GenBank/DDBJ databases">
        <title>Phylogenomic reconstructions and comparative analyses of Kickxellomycotina fungi.</title>
        <authorList>
            <person name="Reynolds N.K."/>
            <person name="Stajich J.E."/>
            <person name="Barry K."/>
            <person name="Grigoriev I.V."/>
            <person name="Crous P."/>
            <person name="Smith M.E."/>
        </authorList>
    </citation>
    <scope>NUCLEOTIDE SEQUENCE</scope>
    <source>
        <strain evidence="1">RSA 2271</strain>
    </source>
</reference>
<comment type="caution">
    <text evidence="1">The sequence shown here is derived from an EMBL/GenBank/DDBJ whole genome shotgun (WGS) entry which is preliminary data.</text>
</comment>
<feature type="non-terminal residue" evidence="1">
    <location>
        <position position="62"/>
    </location>
</feature>
<gene>
    <name evidence="1" type="ORF">EV182_008092</name>
</gene>